<reference evidence="9" key="1">
    <citation type="submission" date="2021-10" db="EMBL/GenBank/DDBJ databases">
        <authorList>
            <person name="Lyu M."/>
            <person name="Wang X."/>
            <person name="Meng X."/>
            <person name="Xu K."/>
        </authorList>
    </citation>
    <scope>NUCLEOTIDE SEQUENCE</scope>
    <source>
        <strain evidence="9">A6</strain>
    </source>
</reference>
<dbReference type="InterPro" id="IPR000838">
    <property type="entry name" value="RNA_pol_sigma70_ECF_CS"/>
</dbReference>
<dbReference type="InterPro" id="IPR013249">
    <property type="entry name" value="RNA_pol_sigma70_r4_t2"/>
</dbReference>
<dbReference type="InterPro" id="IPR036388">
    <property type="entry name" value="WH-like_DNA-bd_sf"/>
</dbReference>
<proteinExistence type="inferred from homology"/>
<keyword evidence="3 6" id="KW-0731">Sigma factor</keyword>
<name>A0ABS8JLM3_9GAMM</name>
<dbReference type="Gene3D" id="1.10.10.10">
    <property type="entry name" value="Winged helix-like DNA-binding domain superfamily/Winged helix DNA-binding domain"/>
    <property type="match status" value="1"/>
</dbReference>
<keyword evidence="2 6" id="KW-0805">Transcription regulation</keyword>
<evidence type="ECO:0000256" key="1">
    <source>
        <dbReference type="ARBA" id="ARBA00010641"/>
    </source>
</evidence>
<sequence length="242" mass="27439">MIRQDPGPLVDYESLDEPTLVGMARGGRRGAFREITRRCNRRLFRMARSVVHDDAEAEDVVQAAYVAAFEHLSDFRGEASLATWLTRIVLNEANGRLRARRPTVEIGHIETLQQEGGRVIAFPSRFGSEDPAADAARGEIRRLLERAVDDLPEPFRLVFVMREIEECSIEDTAVSLGLKPETVKTRLHRARRLLRLALQDTLESTMTDAFPFLGARCDRMTNNVLARIAPYFDEDVLDEDED</sequence>
<evidence type="ECO:0000256" key="2">
    <source>
        <dbReference type="ARBA" id="ARBA00023015"/>
    </source>
</evidence>
<dbReference type="InterPro" id="IPR013325">
    <property type="entry name" value="RNA_pol_sigma_r2"/>
</dbReference>
<dbReference type="RefSeq" id="WP_230528237.1">
    <property type="nucleotide sequence ID" value="NZ_JAJGAK010000004.1"/>
</dbReference>
<dbReference type="Pfam" id="PF08281">
    <property type="entry name" value="Sigma70_r4_2"/>
    <property type="match status" value="1"/>
</dbReference>
<evidence type="ECO:0000259" key="7">
    <source>
        <dbReference type="Pfam" id="PF04542"/>
    </source>
</evidence>
<organism evidence="9 10">
    <name type="scientific">Noviluteimonas lactosilytica</name>
    <dbReference type="NCBI Taxonomy" id="2888523"/>
    <lineage>
        <taxon>Bacteria</taxon>
        <taxon>Pseudomonadati</taxon>
        <taxon>Pseudomonadota</taxon>
        <taxon>Gammaproteobacteria</taxon>
        <taxon>Lysobacterales</taxon>
        <taxon>Lysobacteraceae</taxon>
        <taxon>Noviluteimonas</taxon>
    </lineage>
</organism>
<comment type="similarity">
    <text evidence="1 6">Belongs to the sigma-70 factor family. ECF subfamily.</text>
</comment>
<protein>
    <recommendedName>
        <fullName evidence="6">RNA polymerase sigma factor</fullName>
    </recommendedName>
</protein>
<dbReference type="InterPro" id="IPR013324">
    <property type="entry name" value="RNA_pol_sigma_r3/r4-like"/>
</dbReference>
<dbReference type="InterPro" id="IPR014284">
    <property type="entry name" value="RNA_pol_sigma-70_dom"/>
</dbReference>
<evidence type="ECO:0000256" key="5">
    <source>
        <dbReference type="ARBA" id="ARBA00023163"/>
    </source>
</evidence>
<keyword evidence="10" id="KW-1185">Reference proteome</keyword>
<dbReference type="PANTHER" id="PTHR43133">
    <property type="entry name" value="RNA POLYMERASE ECF-TYPE SIGMA FACTO"/>
    <property type="match status" value="1"/>
</dbReference>
<comment type="caution">
    <text evidence="9">The sequence shown here is derived from an EMBL/GenBank/DDBJ whole genome shotgun (WGS) entry which is preliminary data.</text>
</comment>
<evidence type="ECO:0000313" key="9">
    <source>
        <dbReference type="EMBL" id="MCC8364447.1"/>
    </source>
</evidence>
<dbReference type="SUPFAM" id="SSF88946">
    <property type="entry name" value="Sigma2 domain of RNA polymerase sigma factors"/>
    <property type="match status" value="1"/>
</dbReference>
<dbReference type="InterPro" id="IPR007627">
    <property type="entry name" value="RNA_pol_sigma70_r2"/>
</dbReference>
<keyword evidence="5 6" id="KW-0804">Transcription</keyword>
<evidence type="ECO:0000256" key="4">
    <source>
        <dbReference type="ARBA" id="ARBA00023125"/>
    </source>
</evidence>
<dbReference type="NCBIfam" id="TIGR02937">
    <property type="entry name" value="sigma70-ECF"/>
    <property type="match status" value="1"/>
</dbReference>
<dbReference type="Gene3D" id="1.10.1740.10">
    <property type="match status" value="1"/>
</dbReference>
<evidence type="ECO:0000313" key="10">
    <source>
        <dbReference type="Proteomes" id="UP001165293"/>
    </source>
</evidence>
<evidence type="ECO:0000256" key="3">
    <source>
        <dbReference type="ARBA" id="ARBA00023082"/>
    </source>
</evidence>
<dbReference type="Proteomes" id="UP001165293">
    <property type="component" value="Unassembled WGS sequence"/>
</dbReference>
<feature type="domain" description="RNA polymerase sigma-70 region 2" evidence="7">
    <location>
        <begin position="37"/>
        <end position="101"/>
    </location>
</feature>
<dbReference type="EMBL" id="JAJGAK010000004">
    <property type="protein sequence ID" value="MCC8364447.1"/>
    <property type="molecule type" value="Genomic_DNA"/>
</dbReference>
<dbReference type="NCBIfam" id="NF008888">
    <property type="entry name" value="PRK11922.1"/>
    <property type="match status" value="1"/>
</dbReference>
<evidence type="ECO:0000259" key="8">
    <source>
        <dbReference type="Pfam" id="PF08281"/>
    </source>
</evidence>
<feature type="domain" description="RNA polymerase sigma factor 70 region 4 type 2" evidence="8">
    <location>
        <begin position="142"/>
        <end position="194"/>
    </location>
</feature>
<accession>A0ABS8JLM3</accession>
<evidence type="ECO:0000256" key="6">
    <source>
        <dbReference type="RuleBase" id="RU000716"/>
    </source>
</evidence>
<dbReference type="InterPro" id="IPR039425">
    <property type="entry name" value="RNA_pol_sigma-70-like"/>
</dbReference>
<keyword evidence="4 6" id="KW-0238">DNA-binding</keyword>
<dbReference type="PROSITE" id="PS01063">
    <property type="entry name" value="SIGMA70_ECF"/>
    <property type="match status" value="1"/>
</dbReference>
<dbReference type="PANTHER" id="PTHR43133:SF51">
    <property type="entry name" value="RNA POLYMERASE SIGMA FACTOR"/>
    <property type="match status" value="1"/>
</dbReference>
<dbReference type="Pfam" id="PF04542">
    <property type="entry name" value="Sigma70_r2"/>
    <property type="match status" value="1"/>
</dbReference>
<gene>
    <name evidence="9" type="ORF">LK996_15350</name>
</gene>
<dbReference type="SUPFAM" id="SSF88659">
    <property type="entry name" value="Sigma3 and sigma4 domains of RNA polymerase sigma factors"/>
    <property type="match status" value="1"/>
</dbReference>